<organism evidence="6 7">
    <name type="scientific">Effrenium voratum</name>
    <dbReference type="NCBI Taxonomy" id="2562239"/>
    <lineage>
        <taxon>Eukaryota</taxon>
        <taxon>Sar</taxon>
        <taxon>Alveolata</taxon>
        <taxon>Dinophyceae</taxon>
        <taxon>Suessiales</taxon>
        <taxon>Symbiodiniaceae</taxon>
        <taxon>Effrenium</taxon>
    </lineage>
</organism>
<reference evidence="6" key="1">
    <citation type="submission" date="2023-08" db="EMBL/GenBank/DDBJ databases">
        <authorList>
            <person name="Chen Y."/>
            <person name="Shah S."/>
            <person name="Dougan E. K."/>
            <person name="Thang M."/>
            <person name="Chan C."/>
        </authorList>
    </citation>
    <scope>NUCLEOTIDE SEQUENCE</scope>
</reference>
<keyword evidence="2" id="KW-0472">Membrane</keyword>
<evidence type="ECO:0000313" key="6">
    <source>
        <dbReference type="EMBL" id="CAJ1408842.1"/>
    </source>
</evidence>
<feature type="domain" description="GRAM" evidence="4">
    <location>
        <begin position="166"/>
        <end position="219"/>
    </location>
</feature>
<evidence type="ECO:0000259" key="4">
    <source>
        <dbReference type="Pfam" id="PF02893"/>
    </source>
</evidence>
<dbReference type="Proteomes" id="UP001178507">
    <property type="component" value="Unassembled WGS sequence"/>
</dbReference>
<dbReference type="InterPro" id="IPR031968">
    <property type="entry name" value="VASt"/>
</dbReference>
<evidence type="ECO:0008006" key="8">
    <source>
        <dbReference type="Google" id="ProtNLM"/>
    </source>
</evidence>
<feature type="compositionally biased region" description="Polar residues" evidence="3">
    <location>
        <begin position="662"/>
        <end position="673"/>
    </location>
</feature>
<evidence type="ECO:0000256" key="3">
    <source>
        <dbReference type="SAM" id="MobiDB-lite"/>
    </source>
</evidence>
<dbReference type="Pfam" id="PF02893">
    <property type="entry name" value="GRAM"/>
    <property type="match status" value="1"/>
</dbReference>
<dbReference type="AlphaFoldDB" id="A0AA36JMA2"/>
<dbReference type="Pfam" id="PF16016">
    <property type="entry name" value="VASt"/>
    <property type="match status" value="1"/>
</dbReference>
<evidence type="ECO:0000256" key="1">
    <source>
        <dbReference type="ARBA" id="ARBA00004370"/>
    </source>
</evidence>
<evidence type="ECO:0000256" key="2">
    <source>
        <dbReference type="ARBA" id="ARBA00023136"/>
    </source>
</evidence>
<dbReference type="InterPro" id="IPR004182">
    <property type="entry name" value="GRAM"/>
</dbReference>
<name>A0AA36JMA2_9DINO</name>
<dbReference type="EMBL" id="CAUJNA010003736">
    <property type="protein sequence ID" value="CAJ1408842.1"/>
    <property type="molecule type" value="Genomic_DNA"/>
</dbReference>
<accession>A0AA36JMA2</accession>
<comment type="caution">
    <text evidence="6">The sequence shown here is derived from an EMBL/GenBank/DDBJ whole genome shotgun (WGS) entry which is preliminary data.</text>
</comment>
<feature type="region of interest" description="Disordered" evidence="3">
    <location>
        <begin position="634"/>
        <end position="673"/>
    </location>
</feature>
<evidence type="ECO:0000259" key="5">
    <source>
        <dbReference type="Pfam" id="PF16016"/>
    </source>
</evidence>
<dbReference type="GO" id="GO:0016020">
    <property type="term" value="C:membrane"/>
    <property type="evidence" value="ECO:0007669"/>
    <property type="project" value="UniProtKB-SubCell"/>
</dbReference>
<evidence type="ECO:0000313" key="7">
    <source>
        <dbReference type="Proteomes" id="UP001178507"/>
    </source>
</evidence>
<protein>
    <recommendedName>
        <fullName evidence="8">VASt domain-containing protein</fullName>
    </recommendedName>
</protein>
<keyword evidence="7" id="KW-1185">Reference proteome</keyword>
<feature type="compositionally biased region" description="Low complexity" evidence="3">
    <location>
        <begin position="634"/>
        <end position="643"/>
    </location>
</feature>
<gene>
    <name evidence="6" type="ORF">EVOR1521_LOCUS30087</name>
</gene>
<proteinExistence type="predicted"/>
<sequence length="673" mass="75631">MPILQWFGVRRCADLSSWCRAPCGSRARRSEPCCSTDCCLTYVGLYKLISKKKRTAHALRGARDKCVRLMREAVAANDHSAPQEHLRAAARHLAAVERWLLPEVLKHSSTTSLRLTDPEELASELGLQSLAGGEDLEDFMEFFGTAVGMGELLVLAIPSLVQSKTFRHPGTCYITSERLCFRSCVLGMEARFTLTWSQLEWVRLITEDSSLHPVRLRLKRSVEIDAVSVDTLDLMVFDLGVLAQFHCCVSYFTGTGLFDMVPSADQEPVDDKSPSGMRDILSSGPRTRISAVTTDEMVADLEEMSLVWELQRRTTIWHTDWRAPFLPHDYQKAIKWMAIEDHYVPHPFIPEDIDVDEAAESERPPITKVKFLGRYRPCQWSIVVDETSDREGWQYAVDFYLEPGSWSCGVRGFSHVRRRRWQPTFLPDMGEVQEESPGSRAAKRLNSTLMAEKGVSPPQVILEVDLGLIPLEDIRKDLEGDWEAEGNLMQLQLADLRAHEIELGPWTSGPSQKVQGQVRSMSMRVPVPPAPMCPKESRCACTWHLVADEKRLLLESVIMSLDVPYGTCFNVIKCDTFSVDPQTGNILFERKLSLEWVKFCWVKALVEVSVPKEIKSDGEKWLEVIRSWAQNLAKDGSAKSAATGAGGGARSETSARSLRSPKPQSDSSAKSRK</sequence>
<feature type="domain" description="VASt" evidence="5">
    <location>
        <begin position="486"/>
        <end position="610"/>
    </location>
</feature>
<comment type="subcellular location">
    <subcellularLocation>
        <location evidence="1">Membrane</location>
    </subcellularLocation>
</comment>